<feature type="transmembrane region" description="Helical" evidence="1">
    <location>
        <begin position="7"/>
        <end position="25"/>
    </location>
</feature>
<keyword evidence="4" id="KW-1185">Reference proteome</keyword>
<reference evidence="4" key="1">
    <citation type="journal article" date="2019" name="Int. J. Syst. Evol. Microbiol.">
        <title>The Global Catalogue of Microorganisms (GCM) 10K type strain sequencing project: providing services to taxonomists for standard genome sequencing and annotation.</title>
        <authorList>
            <consortium name="The Broad Institute Genomics Platform"/>
            <consortium name="The Broad Institute Genome Sequencing Center for Infectious Disease"/>
            <person name="Wu L."/>
            <person name="Ma J."/>
        </authorList>
    </citation>
    <scope>NUCLEOTIDE SEQUENCE [LARGE SCALE GENOMIC DNA]</scope>
    <source>
        <strain evidence="4">KCTC 23984</strain>
    </source>
</reference>
<dbReference type="Gene3D" id="3.30.565.10">
    <property type="entry name" value="Histidine kinase-like ATPase, C-terminal domain"/>
    <property type="match status" value="1"/>
</dbReference>
<name>A0ABW6C0D3_9BACT</name>
<dbReference type="Pfam" id="PF06580">
    <property type="entry name" value="His_kinase"/>
    <property type="match status" value="1"/>
</dbReference>
<dbReference type="PANTHER" id="PTHR34220">
    <property type="entry name" value="SENSOR HISTIDINE KINASE YPDA"/>
    <property type="match status" value="1"/>
</dbReference>
<dbReference type="InterPro" id="IPR036890">
    <property type="entry name" value="HATPase_C_sf"/>
</dbReference>
<evidence type="ECO:0000259" key="2">
    <source>
        <dbReference type="Pfam" id="PF06580"/>
    </source>
</evidence>
<gene>
    <name evidence="3" type="ORF">ACFS7Z_24000</name>
</gene>
<evidence type="ECO:0000313" key="4">
    <source>
        <dbReference type="Proteomes" id="UP001597641"/>
    </source>
</evidence>
<dbReference type="PANTHER" id="PTHR34220:SF7">
    <property type="entry name" value="SENSOR HISTIDINE KINASE YPDA"/>
    <property type="match status" value="1"/>
</dbReference>
<comment type="caution">
    <text evidence="3">The sequence shown here is derived from an EMBL/GenBank/DDBJ whole genome shotgun (WGS) entry which is preliminary data.</text>
</comment>
<feature type="transmembrane region" description="Helical" evidence="1">
    <location>
        <begin position="37"/>
        <end position="53"/>
    </location>
</feature>
<protein>
    <submittedName>
        <fullName evidence="3">Sensor histidine kinase</fullName>
        <ecNumber evidence="3">2.7.13.3</ecNumber>
    </submittedName>
</protein>
<feature type="transmembrane region" description="Helical" evidence="1">
    <location>
        <begin position="65"/>
        <end position="87"/>
    </location>
</feature>
<evidence type="ECO:0000313" key="3">
    <source>
        <dbReference type="EMBL" id="MFD3003443.1"/>
    </source>
</evidence>
<dbReference type="InterPro" id="IPR010559">
    <property type="entry name" value="Sig_transdc_His_kin_internal"/>
</dbReference>
<dbReference type="Proteomes" id="UP001597641">
    <property type="component" value="Unassembled WGS sequence"/>
</dbReference>
<feature type="domain" description="Signal transduction histidine kinase internal region" evidence="2">
    <location>
        <begin position="142"/>
        <end position="217"/>
    </location>
</feature>
<keyword evidence="1" id="KW-0812">Transmembrane</keyword>
<evidence type="ECO:0000256" key="1">
    <source>
        <dbReference type="SAM" id="Phobius"/>
    </source>
</evidence>
<dbReference type="InterPro" id="IPR050640">
    <property type="entry name" value="Bact_2-comp_sensor_kinase"/>
</dbReference>
<sequence>MDRIKRILALIHIIPWIIAFVNFTWEVLINDRPCTPQALLIGLYVFYAHLFIFKKYLNKRKYKAYFPHLTGLLLTGPLPFLIFAYFFKETISTWMDLLVYYVDSMPIVFAFIIVSSLVVILQNLILNTLKKEQLEKQAINTELVYLKSQINPHFLFNTLNNIHTLVYTQDPAAPEAMMRLSSLMRYMIYESNASAVPLSIEINYLQDYISLQQFRYKSTPVVNFQVEGNTETCHIAPLLFIHLLENTYKHSPPRLKPGAIKVRVAIEENLLVVTFQNPIGNKRANLLEEPGGIGLANVQKRLQLLYPNQHSLDINKTDEVFTVELKITNLQTQVNEKEAHLLYY</sequence>
<keyword evidence="1" id="KW-1133">Transmembrane helix</keyword>
<keyword evidence="1" id="KW-0472">Membrane</keyword>
<accession>A0ABW6C0D3</accession>
<dbReference type="GO" id="GO:0004673">
    <property type="term" value="F:protein histidine kinase activity"/>
    <property type="evidence" value="ECO:0007669"/>
    <property type="project" value="UniProtKB-EC"/>
</dbReference>
<feature type="transmembrane region" description="Helical" evidence="1">
    <location>
        <begin position="107"/>
        <end position="126"/>
    </location>
</feature>
<dbReference type="EC" id="2.7.13.3" evidence="3"/>
<organism evidence="3 4">
    <name type="scientific">Pontibacter toksunensis</name>
    <dbReference type="NCBI Taxonomy" id="1332631"/>
    <lineage>
        <taxon>Bacteria</taxon>
        <taxon>Pseudomonadati</taxon>
        <taxon>Bacteroidota</taxon>
        <taxon>Cytophagia</taxon>
        <taxon>Cytophagales</taxon>
        <taxon>Hymenobacteraceae</taxon>
        <taxon>Pontibacter</taxon>
    </lineage>
</organism>
<keyword evidence="3" id="KW-0808">Transferase</keyword>
<dbReference type="EMBL" id="JBHUOX010000029">
    <property type="protein sequence ID" value="MFD3003443.1"/>
    <property type="molecule type" value="Genomic_DNA"/>
</dbReference>
<keyword evidence="3" id="KW-0418">Kinase</keyword>
<proteinExistence type="predicted"/>